<accession>A0A3B0SI69</accession>
<organism evidence="4">
    <name type="scientific">hydrothermal vent metagenome</name>
    <dbReference type="NCBI Taxonomy" id="652676"/>
    <lineage>
        <taxon>unclassified sequences</taxon>
        <taxon>metagenomes</taxon>
        <taxon>ecological metagenomes</taxon>
    </lineage>
</organism>
<dbReference type="Pfam" id="PF03938">
    <property type="entry name" value="OmpH"/>
    <property type="match status" value="1"/>
</dbReference>
<evidence type="ECO:0008006" key="5">
    <source>
        <dbReference type="Google" id="ProtNLM"/>
    </source>
</evidence>
<dbReference type="SMART" id="SM00935">
    <property type="entry name" value="OmpH"/>
    <property type="match status" value="1"/>
</dbReference>
<feature type="coiled-coil region" evidence="3">
    <location>
        <begin position="63"/>
        <end position="131"/>
    </location>
</feature>
<sequence>MNKIIKITLMAAIATVVVTFSNTATIVAAQSLPPAVIAVIDSRMVRFNSAAGKDIQNQLDAIRTKFQTEIAEQEKTLKEEETTLKSQRSILPKESYDAKVKDFQNKVLTVQREVQIKNKQLETALGNAQNELQRALKPILQKILKEHKATMIMDVSLVIEKTSGLDVTTKVIEALDQVLPTIKVELPASPAQ</sequence>
<name>A0A3B0SI69_9ZZZZ</name>
<dbReference type="GO" id="GO:0051082">
    <property type="term" value="F:unfolded protein binding"/>
    <property type="evidence" value="ECO:0007669"/>
    <property type="project" value="InterPro"/>
</dbReference>
<comment type="similarity">
    <text evidence="1">Belongs to the Skp family.</text>
</comment>
<dbReference type="AlphaFoldDB" id="A0A3B0SI69"/>
<dbReference type="Gene3D" id="3.30.910.20">
    <property type="entry name" value="Skp domain"/>
    <property type="match status" value="1"/>
</dbReference>
<dbReference type="GO" id="GO:0050821">
    <property type="term" value="P:protein stabilization"/>
    <property type="evidence" value="ECO:0007669"/>
    <property type="project" value="TreeGrafter"/>
</dbReference>
<evidence type="ECO:0000256" key="2">
    <source>
        <dbReference type="ARBA" id="ARBA00022729"/>
    </source>
</evidence>
<dbReference type="PANTHER" id="PTHR35089">
    <property type="entry name" value="CHAPERONE PROTEIN SKP"/>
    <property type="match status" value="1"/>
</dbReference>
<keyword evidence="3" id="KW-0175">Coiled coil</keyword>
<dbReference type="GO" id="GO:0005829">
    <property type="term" value="C:cytosol"/>
    <property type="evidence" value="ECO:0007669"/>
    <property type="project" value="TreeGrafter"/>
</dbReference>
<evidence type="ECO:0000256" key="3">
    <source>
        <dbReference type="SAM" id="Coils"/>
    </source>
</evidence>
<keyword evidence="2" id="KW-0732">Signal</keyword>
<dbReference type="EMBL" id="UOEJ01000203">
    <property type="protein sequence ID" value="VAW05058.1"/>
    <property type="molecule type" value="Genomic_DNA"/>
</dbReference>
<dbReference type="InterPro" id="IPR005632">
    <property type="entry name" value="Chaperone_Skp"/>
</dbReference>
<protein>
    <recommendedName>
        <fullName evidence="5">Outer membrane protein H</fullName>
    </recommendedName>
</protein>
<proteinExistence type="inferred from homology"/>
<dbReference type="InterPro" id="IPR024930">
    <property type="entry name" value="Skp_dom_sf"/>
</dbReference>
<dbReference type="PANTHER" id="PTHR35089:SF1">
    <property type="entry name" value="CHAPERONE PROTEIN SKP"/>
    <property type="match status" value="1"/>
</dbReference>
<evidence type="ECO:0000313" key="4">
    <source>
        <dbReference type="EMBL" id="VAW05058.1"/>
    </source>
</evidence>
<dbReference type="SUPFAM" id="SSF111384">
    <property type="entry name" value="OmpH-like"/>
    <property type="match status" value="1"/>
</dbReference>
<evidence type="ECO:0000256" key="1">
    <source>
        <dbReference type="ARBA" id="ARBA00009091"/>
    </source>
</evidence>
<gene>
    <name evidence="4" type="ORF">MNBD_ALPHA01-2245</name>
</gene>
<reference evidence="4" key="1">
    <citation type="submission" date="2018-06" db="EMBL/GenBank/DDBJ databases">
        <authorList>
            <person name="Zhirakovskaya E."/>
        </authorList>
    </citation>
    <scope>NUCLEOTIDE SEQUENCE</scope>
</reference>